<evidence type="ECO:0000313" key="2">
    <source>
        <dbReference type="EMBL" id="TLE15493.1"/>
    </source>
</evidence>
<accession>A0A4U8UE04</accession>
<dbReference type="AlphaFoldDB" id="A0A4U8UE04"/>
<dbReference type="EMBL" id="JRPC02000017">
    <property type="protein sequence ID" value="TLE15493.1"/>
    <property type="molecule type" value="Genomic_DNA"/>
</dbReference>
<proteinExistence type="predicted"/>
<dbReference type="Pfam" id="PF05538">
    <property type="entry name" value="Campylo_MOMP"/>
    <property type="match status" value="1"/>
</dbReference>
<gene>
    <name evidence="2" type="ORF">LS72_007200</name>
</gene>
<evidence type="ECO:0000256" key="1">
    <source>
        <dbReference type="SAM" id="SignalP"/>
    </source>
</evidence>
<keyword evidence="1" id="KW-0732">Signal</keyword>
<name>A0A4U8UE04_9HELI</name>
<dbReference type="RefSeq" id="WP_034554500.1">
    <property type="nucleotide sequence ID" value="NZ_JRPC02000017.1"/>
</dbReference>
<organism evidence="2 3">
    <name type="scientific">Helicobacter apodemus</name>
    <dbReference type="NCBI Taxonomy" id="135569"/>
    <lineage>
        <taxon>Bacteria</taxon>
        <taxon>Pseudomonadati</taxon>
        <taxon>Campylobacterota</taxon>
        <taxon>Epsilonproteobacteria</taxon>
        <taxon>Campylobacterales</taxon>
        <taxon>Helicobacteraceae</taxon>
        <taxon>Helicobacter</taxon>
    </lineage>
</organism>
<sequence length="473" mass="51293">MKFIKLSLATCVALAGLSTISSAQPLEEAIKGIDVSGMLRYRYTDDRYKNQRYTKDDSASIRGQGGASKGSAKHEWRAEALFKTPVINNISMNLGVYYGGSNNVNHGKGTSGDINNNTSTSNGFIGSGLGAGSDGQFGVREFTATITPDTTSTTFKLGKMPLLTPLNDSDDRGTGVFITNSDIDNWSFAAGAFDSWSLDDGVPNGDGGSVAKPYYTLAALSNYDTSIGNFSTQLWLYYIQDIADFIGFGELTWDNNMVSLTGQYAYSKLDNSGPLSTNTETMWNYKPKTANDLYTLGAGLDFSDFNVPVALNVGYWGNTQDGYAVSLDNEGGFLKAGQLWFSNPATGVNISMFNVGGGAMPKGYEKNKLSAFYANLNHDILDNLNIGIDYVQGKNKLTRGLSNAKSSGNVSFYEISPNLTWQYSKSLTISSYYSFLQSKAQRSIRSSVGDASAANSTNKEKFNELRVEVKYLF</sequence>
<feature type="signal peptide" evidence="1">
    <location>
        <begin position="1"/>
        <end position="23"/>
    </location>
</feature>
<dbReference type="Proteomes" id="UP000029920">
    <property type="component" value="Unassembled WGS sequence"/>
</dbReference>
<comment type="caution">
    <text evidence="2">The sequence shown here is derived from an EMBL/GenBank/DDBJ whole genome shotgun (WGS) entry which is preliminary data.</text>
</comment>
<reference evidence="2 3" key="1">
    <citation type="journal article" date="2014" name="Genome Announc.">
        <title>Draft genome sequences of eight enterohepatic helicobacter species isolated from both laboratory and wild rodents.</title>
        <authorList>
            <person name="Sheh A."/>
            <person name="Shen Z."/>
            <person name="Fox J.G."/>
        </authorList>
    </citation>
    <scope>NUCLEOTIDE SEQUENCE [LARGE SCALE GENOMIC DNA]</scope>
    <source>
        <strain evidence="2 3">MIT-03-7007</strain>
    </source>
</reference>
<protein>
    <submittedName>
        <fullName evidence="2">Major outer membrane protein</fullName>
    </submittedName>
</protein>
<evidence type="ECO:0000313" key="3">
    <source>
        <dbReference type="Proteomes" id="UP000029920"/>
    </source>
</evidence>
<dbReference type="InterPro" id="IPR008439">
    <property type="entry name" value="Campylo_MOMP"/>
</dbReference>
<keyword evidence="3" id="KW-1185">Reference proteome</keyword>
<feature type="chain" id="PRO_5020489907" evidence="1">
    <location>
        <begin position="24"/>
        <end position="473"/>
    </location>
</feature>